<dbReference type="EMBL" id="GU474885">
    <property type="protein sequence ID" value="ADI18249.1"/>
    <property type="molecule type" value="Genomic_DNA"/>
</dbReference>
<sequence length="744" mass="83099">MLVILVSFSALAVKPSPTSDPLAAIGNAQRLLSTLDSEATTSRYAEVGRELGRTIDGVRDGKATIEQLTTMREITSELRNRTTARLTALEVVAGEDEAALETLYRSMEWDDLSFALAAFPYWAAWIDLEMYKQVEDEIEKKKWLWEAKKGFRATSVQVFRPSLVYGGWLGLGYIAVAEDKNERALKIFENLDEALAGDTDHPLFEMVGLQLRILRAKTGNVIGPAPGVEVDAQESKLLQAEVLGLFEHARTVQSKAHSTKSNKKAADARAEASARLRRVIDAGYVDDQLIGLIVEYHEEIKGHNIGFLNPLMEAEHAFEYGFDRTAANQYERFFAAVKKRKDLNLDHIRFRYALASHNIKSHKVAADTAERLLRKKDLDPRIKRAATKLAYVARVSRQKNTTASARAALRKAAERLLSAYPADSDADGARLTVAQTTTSSKKAYAMLEAVKEPGKLKGLMKQTRFFIVARDFTNAVRRINAKPPVALAKKGLAAYEKLPKKQKNIAENVAIMFQMRALTDTDPKKVLVAIDAAEKAGRLGNSAKRGLLWARLKCFERVGDDVALIDFFTSLTGAGLEAWQLQQIYPSVNTSADAGVRLSAGQVLLRGTISDITMKRRFEAMVIEAMLELEKFTEAYEQAKLFRQAYPKVGDGYRLFALAAAQTDRPVEADRAWRAITDRSDPRRDTWWEGMIHRAQIRAQSTRPKSACEVLFELDSRSEFMPADVKPKLEELRDTLTCPHSRTG</sequence>
<protein>
    <submittedName>
        <fullName evidence="1">Uncharacterized protein</fullName>
    </submittedName>
</protein>
<dbReference type="AlphaFoldDB" id="E0XV08"/>
<reference evidence="1" key="1">
    <citation type="journal article" date="2011" name="Environ. Microbiol.">
        <title>Time-series analyses of Monterey Bay coastal microbial picoplankton using a 'genome proxy' microarray.</title>
        <authorList>
            <person name="Rich V.I."/>
            <person name="Pham V.D."/>
            <person name="Eppley J."/>
            <person name="Shi Y."/>
            <person name="DeLong E.F."/>
        </authorList>
    </citation>
    <scope>NUCLEOTIDE SEQUENCE</scope>
</reference>
<accession>E0XV08</accession>
<name>E0XV08_9GAMM</name>
<organism evidence="1">
    <name type="scientific">uncultured Chromatiales bacterium HF0200_41F04</name>
    <dbReference type="NCBI Taxonomy" id="710740"/>
    <lineage>
        <taxon>Bacteria</taxon>
        <taxon>Pseudomonadati</taxon>
        <taxon>Pseudomonadota</taxon>
        <taxon>Gammaproteobacteria</taxon>
        <taxon>Chromatiales</taxon>
        <taxon>environmental samples</taxon>
    </lineage>
</organism>
<evidence type="ECO:0000313" key="1">
    <source>
        <dbReference type="EMBL" id="ADI18249.1"/>
    </source>
</evidence>
<proteinExistence type="predicted"/>